<dbReference type="Proteomes" id="UP000219612">
    <property type="component" value="Unassembled WGS sequence"/>
</dbReference>
<evidence type="ECO:0000313" key="1">
    <source>
        <dbReference type="EMBL" id="SNY64006.1"/>
    </source>
</evidence>
<dbReference type="RefSeq" id="WP_097327016.1">
    <property type="nucleotide sequence ID" value="NZ_OBDY01000026.1"/>
</dbReference>
<name>A0A285JXK1_9ACTN</name>
<dbReference type="EMBL" id="OBDY01000026">
    <property type="protein sequence ID" value="SNY64006.1"/>
    <property type="molecule type" value="Genomic_DNA"/>
</dbReference>
<protein>
    <submittedName>
        <fullName evidence="1">Uncharacterized protein</fullName>
    </submittedName>
</protein>
<reference evidence="1 2" key="1">
    <citation type="submission" date="2017-09" db="EMBL/GenBank/DDBJ databases">
        <authorList>
            <person name="Ehlers B."/>
            <person name="Leendertz F.H."/>
        </authorList>
    </citation>
    <scope>NUCLEOTIDE SEQUENCE [LARGE SCALE GENOMIC DNA]</scope>
    <source>
        <strain evidence="1 2">CGMCC 4.6857</strain>
    </source>
</reference>
<accession>A0A285JXK1</accession>
<evidence type="ECO:0000313" key="2">
    <source>
        <dbReference type="Proteomes" id="UP000219612"/>
    </source>
</evidence>
<keyword evidence="2" id="KW-1185">Reference proteome</keyword>
<organism evidence="1 2">
    <name type="scientific">Paractinoplanes atraurantiacus</name>
    <dbReference type="NCBI Taxonomy" id="1036182"/>
    <lineage>
        <taxon>Bacteria</taxon>
        <taxon>Bacillati</taxon>
        <taxon>Actinomycetota</taxon>
        <taxon>Actinomycetes</taxon>
        <taxon>Micromonosporales</taxon>
        <taxon>Micromonosporaceae</taxon>
        <taxon>Paractinoplanes</taxon>
    </lineage>
</organism>
<dbReference type="AlphaFoldDB" id="A0A285JXK1"/>
<dbReference type="OrthoDB" id="5197244at2"/>
<sequence length="148" mass="15406">MSTRSIVVVETSEVPAALRLAAEHGVRAEEVPRLGVEPVTTATIVIAGTAAAVGLVSRLLDQRKGGQVVDLRPGAPRTIYRTPEVVYGTVVVVAADGTATVEVKEPEGLFGQVLSTLAEMVSGGPDSAEVVARAIEKKFGDDVEVTTR</sequence>
<gene>
    <name evidence="1" type="ORF">SAMN05421748_12620</name>
</gene>
<proteinExistence type="predicted"/>